<sequence length="58" mass="6733">MLVLADWLVFWLSVILSRPSQSRDQWHFRVCQHYSSGGCEGFSPSSQAQMCHTCQRML</sequence>
<dbReference type="KEGG" id="eum:ECUMN_2331"/>
<name>B7NC29_ECOLU</name>
<dbReference type="AlphaFoldDB" id="B7NC29"/>
<dbReference type="HOGENOM" id="CLU_2972170_0_0_6"/>
<accession>B7NC29</accession>
<evidence type="ECO:0000313" key="1">
    <source>
        <dbReference type="EMBL" id="CAR13519.1"/>
    </source>
</evidence>
<dbReference type="EMBL" id="CU928163">
    <property type="protein sequence ID" value="CAR13519.1"/>
    <property type="molecule type" value="Genomic_DNA"/>
</dbReference>
<protein>
    <submittedName>
        <fullName evidence="1">Uncharacterized protein</fullName>
    </submittedName>
</protein>
<gene>
    <name evidence="1" type="ordered locus">ECUMN_2331</name>
</gene>
<evidence type="ECO:0000313" key="2">
    <source>
        <dbReference type="Proteomes" id="UP000007097"/>
    </source>
</evidence>
<dbReference type="Proteomes" id="UP000007097">
    <property type="component" value="Chromosome"/>
</dbReference>
<organism evidence="1 2">
    <name type="scientific">Escherichia coli O17:K52:H18 (strain UMN026 / ExPEC)</name>
    <dbReference type="NCBI Taxonomy" id="585056"/>
    <lineage>
        <taxon>Bacteria</taxon>
        <taxon>Pseudomonadati</taxon>
        <taxon>Pseudomonadota</taxon>
        <taxon>Gammaproteobacteria</taxon>
        <taxon>Enterobacterales</taxon>
        <taxon>Enterobacteriaceae</taxon>
        <taxon>Escherichia</taxon>
    </lineage>
</organism>
<reference evidence="2" key="1">
    <citation type="journal article" date="2009" name="PLoS Genet.">
        <title>Organised genome dynamics in the Escherichia coli species results in highly diverse adaptive paths.</title>
        <authorList>
            <person name="Touchon M."/>
            <person name="Hoede C."/>
            <person name="Tenaillon O."/>
            <person name="Barbe V."/>
            <person name="Baeriswyl S."/>
            <person name="Bidet P."/>
            <person name="Bingen E."/>
            <person name="Bonacorsi S."/>
            <person name="Bouchier C."/>
            <person name="Bouvet O."/>
            <person name="Calteau A."/>
            <person name="Chiapello H."/>
            <person name="Clermont O."/>
            <person name="Cruveiller S."/>
            <person name="Danchin A."/>
            <person name="Diard M."/>
            <person name="Dossat C."/>
            <person name="Karoui M.E."/>
            <person name="Frapy E."/>
            <person name="Garry L."/>
            <person name="Ghigo J.M."/>
            <person name="Gilles A.M."/>
            <person name="Johnson J."/>
            <person name="Le Bouguenec C."/>
            <person name="Lescat M."/>
            <person name="Mangenot S."/>
            <person name="Martinez-Jehanne V."/>
            <person name="Matic I."/>
            <person name="Nassif X."/>
            <person name="Oztas S."/>
            <person name="Petit M.A."/>
            <person name="Pichon C."/>
            <person name="Rouy Z."/>
            <person name="Ruf C.S."/>
            <person name="Schneider D."/>
            <person name="Tourret J."/>
            <person name="Vacherie B."/>
            <person name="Vallenet D."/>
            <person name="Medigue C."/>
            <person name="Rocha E.P.C."/>
            <person name="Denamur E."/>
        </authorList>
    </citation>
    <scope>NUCLEOTIDE SEQUENCE [LARGE SCALE GENOMIC DNA]</scope>
    <source>
        <strain evidence="2">UMN026 / ExPEC</strain>
    </source>
</reference>
<proteinExistence type="predicted"/>